<dbReference type="Gene3D" id="1.10.3480.10">
    <property type="entry name" value="TorD-like"/>
    <property type="match status" value="1"/>
</dbReference>
<gene>
    <name evidence="2" type="ORF">M2319_000424</name>
</gene>
<dbReference type="Pfam" id="PF02613">
    <property type="entry name" value="Nitrate_red_del"/>
    <property type="match status" value="1"/>
</dbReference>
<organism evidence="2 3">
    <name type="scientific">Rhodobium gokarnense</name>
    <dbReference type="NCBI Taxonomy" id="364296"/>
    <lineage>
        <taxon>Bacteria</taxon>
        <taxon>Pseudomonadati</taxon>
        <taxon>Pseudomonadota</taxon>
        <taxon>Alphaproteobacteria</taxon>
        <taxon>Hyphomicrobiales</taxon>
        <taxon>Rhodobiaceae</taxon>
        <taxon>Rhodobium</taxon>
    </lineage>
</organism>
<protein>
    <submittedName>
        <fullName evidence="2">TorA-specific chaperone</fullName>
    </submittedName>
</protein>
<dbReference type="PANTHER" id="PTHR34227">
    <property type="entry name" value="CHAPERONE PROTEIN YCDY"/>
    <property type="match status" value="1"/>
</dbReference>
<proteinExistence type="predicted"/>
<reference evidence="3" key="1">
    <citation type="submission" date="2023-07" db="EMBL/GenBank/DDBJ databases">
        <title>Genome sequencing of Purple Non-Sulfur Bacteria from various extreme environments.</title>
        <authorList>
            <person name="Mayer M."/>
        </authorList>
    </citation>
    <scope>NUCLEOTIDE SEQUENCE [LARGE SCALE GENOMIC DNA]</scope>
    <source>
        <strain evidence="3">DSM 17935</strain>
    </source>
</reference>
<dbReference type="Proteomes" id="UP001209755">
    <property type="component" value="Unassembled WGS sequence"/>
</dbReference>
<comment type="caution">
    <text evidence="2">The sequence shown here is derived from an EMBL/GenBank/DDBJ whole genome shotgun (WGS) entry which is preliminary data.</text>
</comment>
<evidence type="ECO:0000256" key="1">
    <source>
        <dbReference type="ARBA" id="ARBA00023186"/>
    </source>
</evidence>
<sequence length="215" mass="23703">MPTESLDKAAAAVPDPAFYQWLAGLFIREQTEETLAVLKAPETRTEFHDLAAGNDVLRGRLNRLIDVAANPADPQDQVLDLASAYARLFLGAGGSREGVPPYESVYTGADGRLYQEATAEMEALLKEQGLWLADRREPADHIAVELELLAQLTARAADDADAAARRRTLLGDHLLVWAWEFCDLCRDRDRSGFYAAAAEVLRTLLEAEERALKAH</sequence>
<accession>A0ABT3H6T7</accession>
<name>A0ABT3H6T7_9HYPH</name>
<keyword evidence="1" id="KW-0143">Chaperone</keyword>
<dbReference type="EMBL" id="JAOQNS010000001">
    <property type="protein sequence ID" value="MCW2306108.1"/>
    <property type="molecule type" value="Genomic_DNA"/>
</dbReference>
<evidence type="ECO:0000313" key="2">
    <source>
        <dbReference type="EMBL" id="MCW2306108.1"/>
    </source>
</evidence>
<dbReference type="RefSeq" id="WP_264599776.1">
    <property type="nucleotide sequence ID" value="NZ_JAOQNS010000001.1"/>
</dbReference>
<dbReference type="SUPFAM" id="SSF89155">
    <property type="entry name" value="TorD-like"/>
    <property type="match status" value="1"/>
</dbReference>
<dbReference type="InterPro" id="IPR020945">
    <property type="entry name" value="DMSO/NO3_reduct_chaperone"/>
</dbReference>
<keyword evidence="3" id="KW-1185">Reference proteome</keyword>
<dbReference type="InterPro" id="IPR050289">
    <property type="entry name" value="TorD/DmsD_chaperones"/>
</dbReference>
<evidence type="ECO:0000313" key="3">
    <source>
        <dbReference type="Proteomes" id="UP001209755"/>
    </source>
</evidence>
<dbReference type="InterPro" id="IPR036411">
    <property type="entry name" value="TorD-like_sf"/>
</dbReference>
<dbReference type="PANTHER" id="PTHR34227:SF11">
    <property type="entry name" value="CHAPERONE PROTEIN TORD"/>
    <property type="match status" value="1"/>
</dbReference>